<dbReference type="Pfam" id="PF10545">
    <property type="entry name" value="MADF_DNA_bdg"/>
    <property type="match status" value="1"/>
</dbReference>
<dbReference type="PANTHER" id="PTHR21505:SF12">
    <property type="entry name" value="MADF DOMAIN-CONTAINING PROTEIN-RELATED"/>
    <property type="match status" value="1"/>
</dbReference>
<proteinExistence type="predicted"/>
<dbReference type="InParanoid" id="B4NDA2"/>
<dbReference type="OrthoDB" id="10051975at2759"/>
<feature type="region of interest" description="Disordered" evidence="1">
    <location>
        <begin position="201"/>
        <end position="231"/>
    </location>
</feature>
<evidence type="ECO:0000313" key="4">
    <source>
        <dbReference type="Proteomes" id="UP000007798"/>
    </source>
</evidence>
<name>B4NDA2_DROWI</name>
<protein>
    <recommendedName>
        <fullName evidence="2">MADF domain-containing protein</fullName>
    </recommendedName>
</protein>
<organism evidence="3 4">
    <name type="scientific">Drosophila willistoni</name>
    <name type="common">Fruit fly</name>
    <dbReference type="NCBI Taxonomy" id="7260"/>
    <lineage>
        <taxon>Eukaryota</taxon>
        <taxon>Metazoa</taxon>
        <taxon>Ecdysozoa</taxon>
        <taxon>Arthropoda</taxon>
        <taxon>Hexapoda</taxon>
        <taxon>Insecta</taxon>
        <taxon>Pterygota</taxon>
        <taxon>Neoptera</taxon>
        <taxon>Endopterygota</taxon>
        <taxon>Diptera</taxon>
        <taxon>Brachycera</taxon>
        <taxon>Muscomorpha</taxon>
        <taxon>Ephydroidea</taxon>
        <taxon>Drosophilidae</taxon>
        <taxon>Drosophila</taxon>
        <taxon>Sophophora</taxon>
    </lineage>
</organism>
<feature type="compositionally biased region" description="Low complexity" evidence="1">
    <location>
        <begin position="202"/>
        <end position="219"/>
    </location>
</feature>
<feature type="region of interest" description="Disordered" evidence="1">
    <location>
        <begin position="1"/>
        <end position="22"/>
    </location>
</feature>
<dbReference type="HOGENOM" id="CLU_931461_0_0_1"/>
<sequence length="320" mass="36788">MQSWAVKPMEARRRRESAKSSAATVLPSTQDEAFNLRLIELYGKQECLWNTSLPDFENKELKDLAWQNIVKQLGSHLTTVFLRSRIRNLRHGLNVYKLHEIEYKMCPNNDKLPEKPYYSDQFAFLEKLEQPQIISPEAKEAKDAKEIDPLSNLKEDIKKRFSRLETQNIQTNTGSIADMVKQRLAEHAKLPMHAVRRRLKVSISSSSDADVDNSSTSSSHVTGLPGRMPRSILKARPGESISQTKLMNPSKAVALPQDGEIESEDEELYHLHWNIRKNMSLQRRRTSTLRNNQELRNSKTPEMPLTLRSKVSTEDLDDII</sequence>
<dbReference type="AlphaFoldDB" id="B4NDA2"/>
<dbReference type="SMART" id="SM00595">
    <property type="entry name" value="MADF"/>
    <property type="match status" value="1"/>
</dbReference>
<dbReference type="InterPro" id="IPR006578">
    <property type="entry name" value="MADF-dom"/>
</dbReference>
<evidence type="ECO:0000256" key="1">
    <source>
        <dbReference type="SAM" id="MobiDB-lite"/>
    </source>
</evidence>
<dbReference type="PANTHER" id="PTHR21505">
    <property type="entry name" value="MADF DOMAIN-CONTAINING PROTEIN-RELATED"/>
    <property type="match status" value="1"/>
</dbReference>
<dbReference type="EMBL" id="CH964239">
    <property type="protein sequence ID" value="EDW82811.2"/>
    <property type="molecule type" value="Genomic_DNA"/>
</dbReference>
<gene>
    <name evidence="3" type="primary">Dwil\GK10194</name>
    <name evidence="3" type="ORF">Dwil_GK10194</name>
</gene>
<evidence type="ECO:0000313" key="3">
    <source>
        <dbReference type="EMBL" id="EDW82811.2"/>
    </source>
</evidence>
<evidence type="ECO:0000259" key="2">
    <source>
        <dbReference type="PROSITE" id="PS51029"/>
    </source>
</evidence>
<keyword evidence="4" id="KW-1185">Reference proteome</keyword>
<reference evidence="3 4" key="1">
    <citation type="journal article" date="2007" name="Nature">
        <title>Evolution of genes and genomes on the Drosophila phylogeny.</title>
        <authorList>
            <consortium name="Drosophila 12 Genomes Consortium"/>
            <person name="Clark A.G."/>
            <person name="Eisen M.B."/>
            <person name="Smith D.R."/>
            <person name="Bergman C.M."/>
            <person name="Oliver B."/>
            <person name="Markow T.A."/>
            <person name="Kaufman T.C."/>
            <person name="Kellis M."/>
            <person name="Gelbart W."/>
            <person name="Iyer V.N."/>
            <person name="Pollard D.A."/>
            <person name="Sackton T.B."/>
            <person name="Larracuente A.M."/>
            <person name="Singh N.D."/>
            <person name="Abad J.P."/>
            <person name="Abt D.N."/>
            <person name="Adryan B."/>
            <person name="Aguade M."/>
            <person name="Akashi H."/>
            <person name="Anderson W.W."/>
            <person name="Aquadro C.F."/>
            <person name="Ardell D.H."/>
            <person name="Arguello R."/>
            <person name="Artieri C.G."/>
            <person name="Barbash D.A."/>
            <person name="Barker D."/>
            <person name="Barsanti P."/>
            <person name="Batterham P."/>
            <person name="Batzoglou S."/>
            <person name="Begun D."/>
            <person name="Bhutkar A."/>
            <person name="Blanco E."/>
            <person name="Bosak S.A."/>
            <person name="Bradley R.K."/>
            <person name="Brand A.D."/>
            <person name="Brent M.R."/>
            <person name="Brooks A.N."/>
            <person name="Brown R.H."/>
            <person name="Butlin R.K."/>
            <person name="Caggese C."/>
            <person name="Calvi B.R."/>
            <person name="Bernardo de Carvalho A."/>
            <person name="Caspi A."/>
            <person name="Castrezana S."/>
            <person name="Celniker S.E."/>
            <person name="Chang J.L."/>
            <person name="Chapple C."/>
            <person name="Chatterji S."/>
            <person name="Chinwalla A."/>
            <person name="Civetta A."/>
            <person name="Clifton S.W."/>
            <person name="Comeron J.M."/>
            <person name="Costello J.C."/>
            <person name="Coyne J.A."/>
            <person name="Daub J."/>
            <person name="David R.G."/>
            <person name="Delcher A.L."/>
            <person name="Delehaunty K."/>
            <person name="Do C.B."/>
            <person name="Ebling H."/>
            <person name="Edwards K."/>
            <person name="Eickbush T."/>
            <person name="Evans J.D."/>
            <person name="Filipski A."/>
            <person name="Findeiss S."/>
            <person name="Freyhult E."/>
            <person name="Fulton L."/>
            <person name="Fulton R."/>
            <person name="Garcia A.C."/>
            <person name="Gardiner A."/>
            <person name="Garfield D.A."/>
            <person name="Garvin B.E."/>
            <person name="Gibson G."/>
            <person name="Gilbert D."/>
            <person name="Gnerre S."/>
            <person name="Godfrey J."/>
            <person name="Good R."/>
            <person name="Gotea V."/>
            <person name="Gravely B."/>
            <person name="Greenberg A.J."/>
            <person name="Griffiths-Jones S."/>
            <person name="Gross S."/>
            <person name="Guigo R."/>
            <person name="Gustafson E.A."/>
            <person name="Haerty W."/>
            <person name="Hahn M.W."/>
            <person name="Halligan D.L."/>
            <person name="Halpern A.L."/>
            <person name="Halter G.M."/>
            <person name="Han M.V."/>
            <person name="Heger A."/>
            <person name="Hillier L."/>
            <person name="Hinrichs A.S."/>
            <person name="Holmes I."/>
            <person name="Hoskins R.A."/>
            <person name="Hubisz M.J."/>
            <person name="Hultmark D."/>
            <person name="Huntley M.A."/>
            <person name="Jaffe D.B."/>
            <person name="Jagadeeshan S."/>
            <person name="Jeck W.R."/>
            <person name="Johnson J."/>
            <person name="Jones C.D."/>
            <person name="Jordan W.C."/>
            <person name="Karpen G.H."/>
            <person name="Kataoka E."/>
            <person name="Keightley P.D."/>
            <person name="Kheradpour P."/>
            <person name="Kirkness E.F."/>
            <person name="Koerich L.B."/>
            <person name="Kristiansen K."/>
            <person name="Kudrna D."/>
            <person name="Kulathinal R.J."/>
            <person name="Kumar S."/>
            <person name="Kwok R."/>
            <person name="Lander E."/>
            <person name="Langley C.H."/>
            <person name="Lapoint R."/>
            <person name="Lazzaro B.P."/>
            <person name="Lee S.J."/>
            <person name="Levesque L."/>
            <person name="Li R."/>
            <person name="Lin C.F."/>
            <person name="Lin M.F."/>
            <person name="Lindblad-Toh K."/>
            <person name="Llopart A."/>
            <person name="Long M."/>
            <person name="Low L."/>
            <person name="Lozovsky E."/>
            <person name="Lu J."/>
            <person name="Luo M."/>
            <person name="Machado C.A."/>
            <person name="Makalowski W."/>
            <person name="Marzo M."/>
            <person name="Matsuda M."/>
            <person name="Matzkin L."/>
            <person name="McAllister B."/>
            <person name="McBride C.S."/>
            <person name="McKernan B."/>
            <person name="McKernan K."/>
            <person name="Mendez-Lago M."/>
            <person name="Minx P."/>
            <person name="Mollenhauer M.U."/>
            <person name="Montooth K."/>
            <person name="Mount S.M."/>
            <person name="Mu X."/>
            <person name="Myers E."/>
            <person name="Negre B."/>
            <person name="Newfeld S."/>
            <person name="Nielsen R."/>
            <person name="Noor M.A."/>
            <person name="O'Grady P."/>
            <person name="Pachter L."/>
            <person name="Papaceit M."/>
            <person name="Parisi M.J."/>
            <person name="Parisi M."/>
            <person name="Parts L."/>
            <person name="Pedersen J.S."/>
            <person name="Pesole G."/>
            <person name="Phillippy A.M."/>
            <person name="Ponting C.P."/>
            <person name="Pop M."/>
            <person name="Porcelli D."/>
            <person name="Powell J.R."/>
            <person name="Prohaska S."/>
            <person name="Pruitt K."/>
            <person name="Puig M."/>
            <person name="Quesneville H."/>
            <person name="Ram K.R."/>
            <person name="Rand D."/>
            <person name="Rasmussen M.D."/>
            <person name="Reed L.K."/>
            <person name="Reenan R."/>
            <person name="Reily A."/>
            <person name="Remington K.A."/>
            <person name="Rieger T.T."/>
            <person name="Ritchie M.G."/>
            <person name="Robin C."/>
            <person name="Rogers Y.H."/>
            <person name="Rohde C."/>
            <person name="Rozas J."/>
            <person name="Rubenfield M.J."/>
            <person name="Ruiz A."/>
            <person name="Russo S."/>
            <person name="Salzberg S.L."/>
            <person name="Sanchez-Gracia A."/>
            <person name="Saranga D.J."/>
            <person name="Sato H."/>
            <person name="Schaeffer S.W."/>
            <person name="Schatz M.C."/>
            <person name="Schlenke T."/>
            <person name="Schwartz R."/>
            <person name="Segarra C."/>
            <person name="Singh R.S."/>
            <person name="Sirot L."/>
            <person name="Sirota M."/>
            <person name="Sisneros N.B."/>
            <person name="Smith C.D."/>
            <person name="Smith T.F."/>
            <person name="Spieth J."/>
            <person name="Stage D.E."/>
            <person name="Stark A."/>
            <person name="Stephan W."/>
            <person name="Strausberg R.L."/>
            <person name="Strempel S."/>
            <person name="Sturgill D."/>
            <person name="Sutton G."/>
            <person name="Sutton G.G."/>
            <person name="Tao W."/>
            <person name="Teichmann S."/>
            <person name="Tobari Y.N."/>
            <person name="Tomimura Y."/>
            <person name="Tsolas J.M."/>
            <person name="Valente V.L."/>
            <person name="Venter E."/>
            <person name="Venter J.C."/>
            <person name="Vicario S."/>
            <person name="Vieira F.G."/>
            <person name="Vilella A.J."/>
            <person name="Villasante A."/>
            <person name="Walenz B."/>
            <person name="Wang J."/>
            <person name="Wasserman M."/>
            <person name="Watts T."/>
            <person name="Wilson D."/>
            <person name="Wilson R.K."/>
            <person name="Wing R.A."/>
            <person name="Wolfner M.F."/>
            <person name="Wong A."/>
            <person name="Wong G.K."/>
            <person name="Wu C.I."/>
            <person name="Wu G."/>
            <person name="Yamamoto D."/>
            <person name="Yang H.P."/>
            <person name="Yang S.P."/>
            <person name="Yorke J.A."/>
            <person name="Yoshida K."/>
            <person name="Zdobnov E."/>
            <person name="Zhang P."/>
            <person name="Zhang Y."/>
            <person name="Zimin A.V."/>
            <person name="Baldwin J."/>
            <person name="Abdouelleil A."/>
            <person name="Abdulkadir J."/>
            <person name="Abebe A."/>
            <person name="Abera B."/>
            <person name="Abreu J."/>
            <person name="Acer S.C."/>
            <person name="Aftuck L."/>
            <person name="Alexander A."/>
            <person name="An P."/>
            <person name="Anderson E."/>
            <person name="Anderson S."/>
            <person name="Arachi H."/>
            <person name="Azer M."/>
            <person name="Bachantsang P."/>
            <person name="Barry A."/>
            <person name="Bayul T."/>
            <person name="Berlin A."/>
            <person name="Bessette D."/>
            <person name="Bloom T."/>
            <person name="Blye J."/>
            <person name="Boguslavskiy L."/>
            <person name="Bonnet C."/>
            <person name="Boukhgalter B."/>
            <person name="Bourzgui I."/>
            <person name="Brown A."/>
            <person name="Cahill P."/>
            <person name="Channer S."/>
            <person name="Cheshatsang Y."/>
            <person name="Chuda L."/>
            <person name="Citroen M."/>
            <person name="Collymore A."/>
            <person name="Cooke P."/>
            <person name="Costello M."/>
            <person name="D'Aco K."/>
            <person name="Daza R."/>
            <person name="De Haan G."/>
            <person name="DeGray S."/>
            <person name="DeMaso C."/>
            <person name="Dhargay N."/>
            <person name="Dooley K."/>
            <person name="Dooley E."/>
            <person name="Doricent M."/>
            <person name="Dorje P."/>
            <person name="Dorjee K."/>
            <person name="Dupes A."/>
            <person name="Elong R."/>
            <person name="Falk J."/>
            <person name="Farina A."/>
            <person name="Faro S."/>
            <person name="Ferguson D."/>
            <person name="Fisher S."/>
            <person name="Foley C.D."/>
            <person name="Franke A."/>
            <person name="Friedrich D."/>
            <person name="Gadbois L."/>
            <person name="Gearin G."/>
            <person name="Gearin C.R."/>
            <person name="Giannoukos G."/>
            <person name="Goode T."/>
            <person name="Graham J."/>
            <person name="Grandbois E."/>
            <person name="Grewal S."/>
            <person name="Gyaltsen K."/>
            <person name="Hafez N."/>
            <person name="Hagos B."/>
            <person name="Hall J."/>
            <person name="Henson C."/>
            <person name="Hollinger A."/>
            <person name="Honan T."/>
            <person name="Huard M.D."/>
            <person name="Hughes L."/>
            <person name="Hurhula B."/>
            <person name="Husby M.E."/>
            <person name="Kamat A."/>
            <person name="Kanga B."/>
            <person name="Kashin S."/>
            <person name="Khazanovich D."/>
            <person name="Kisner P."/>
            <person name="Lance K."/>
            <person name="Lara M."/>
            <person name="Lee W."/>
            <person name="Lennon N."/>
            <person name="Letendre F."/>
            <person name="LeVine R."/>
            <person name="Lipovsky A."/>
            <person name="Liu X."/>
            <person name="Liu J."/>
            <person name="Liu S."/>
            <person name="Lokyitsang T."/>
            <person name="Lokyitsang Y."/>
            <person name="Lubonja R."/>
            <person name="Lui A."/>
            <person name="MacDonald P."/>
            <person name="Magnisalis V."/>
            <person name="Maru K."/>
            <person name="Matthews C."/>
            <person name="McCusker W."/>
            <person name="McDonough S."/>
            <person name="Mehta T."/>
            <person name="Meldrim J."/>
            <person name="Meneus L."/>
            <person name="Mihai O."/>
            <person name="Mihalev A."/>
            <person name="Mihova T."/>
            <person name="Mittelman R."/>
            <person name="Mlenga V."/>
            <person name="Montmayeur A."/>
            <person name="Mulrain L."/>
            <person name="Navidi A."/>
            <person name="Naylor J."/>
            <person name="Negash T."/>
            <person name="Nguyen T."/>
            <person name="Nguyen N."/>
            <person name="Nicol R."/>
            <person name="Norbu C."/>
            <person name="Norbu N."/>
            <person name="Novod N."/>
            <person name="O'Neill B."/>
            <person name="Osman S."/>
            <person name="Markiewicz E."/>
            <person name="Oyono O.L."/>
            <person name="Patti C."/>
            <person name="Phunkhang P."/>
            <person name="Pierre F."/>
            <person name="Priest M."/>
            <person name="Raghuraman S."/>
            <person name="Rege F."/>
            <person name="Reyes R."/>
            <person name="Rise C."/>
            <person name="Rogov P."/>
            <person name="Ross K."/>
            <person name="Ryan E."/>
            <person name="Settipalli S."/>
            <person name="Shea T."/>
            <person name="Sherpa N."/>
            <person name="Shi L."/>
            <person name="Shih D."/>
            <person name="Sparrow T."/>
            <person name="Spaulding J."/>
            <person name="Stalker J."/>
            <person name="Stange-Thomann N."/>
            <person name="Stavropoulos S."/>
            <person name="Stone C."/>
            <person name="Strader C."/>
            <person name="Tesfaye S."/>
            <person name="Thomson T."/>
            <person name="Thoulutsang Y."/>
            <person name="Thoulutsang D."/>
            <person name="Topham K."/>
            <person name="Topping I."/>
            <person name="Tsamla T."/>
            <person name="Vassiliev H."/>
            <person name="Vo A."/>
            <person name="Wangchuk T."/>
            <person name="Wangdi T."/>
            <person name="Weiand M."/>
            <person name="Wilkinson J."/>
            <person name="Wilson A."/>
            <person name="Yadav S."/>
            <person name="Young G."/>
            <person name="Yu Q."/>
            <person name="Zembek L."/>
            <person name="Zhong D."/>
            <person name="Zimmer A."/>
            <person name="Zwirko Z."/>
            <person name="Jaffe D.B."/>
            <person name="Alvarez P."/>
            <person name="Brockman W."/>
            <person name="Butler J."/>
            <person name="Chin C."/>
            <person name="Gnerre S."/>
            <person name="Grabherr M."/>
            <person name="Kleber M."/>
            <person name="Mauceli E."/>
            <person name="MacCallum I."/>
        </authorList>
    </citation>
    <scope>NUCLEOTIDE SEQUENCE [LARGE SCALE GENOMIC DNA]</scope>
    <source>
        <strain evidence="4">Tucson 14030-0811.24</strain>
    </source>
</reference>
<dbReference type="Proteomes" id="UP000007798">
    <property type="component" value="Unassembled WGS sequence"/>
</dbReference>
<accession>B4NDA2</accession>
<dbReference type="PROSITE" id="PS51029">
    <property type="entry name" value="MADF"/>
    <property type="match status" value="1"/>
</dbReference>
<feature type="domain" description="MADF" evidence="2">
    <location>
        <begin position="37"/>
        <end position="130"/>
    </location>
</feature>
<dbReference type="eggNOG" id="ENOG502T92G">
    <property type="taxonomic scope" value="Eukaryota"/>
</dbReference>